<gene>
    <name evidence="1" type="ORF">NUW54_g10908</name>
</gene>
<accession>A0ACC1NS51</accession>
<evidence type="ECO:0000313" key="1">
    <source>
        <dbReference type="EMBL" id="KAJ2981168.1"/>
    </source>
</evidence>
<reference evidence="1" key="1">
    <citation type="submission" date="2022-08" db="EMBL/GenBank/DDBJ databases">
        <title>Genome Sequence of Pycnoporus sanguineus.</title>
        <authorList>
            <person name="Buettner E."/>
        </authorList>
    </citation>
    <scope>NUCLEOTIDE SEQUENCE</scope>
    <source>
        <strain evidence="1">CG-C14</strain>
    </source>
</reference>
<dbReference type="Proteomes" id="UP001144978">
    <property type="component" value="Unassembled WGS sequence"/>
</dbReference>
<evidence type="ECO:0000313" key="2">
    <source>
        <dbReference type="Proteomes" id="UP001144978"/>
    </source>
</evidence>
<dbReference type="EMBL" id="JANSHE010004078">
    <property type="protein sequence ID" value="KAJ2981168.1"/>
    <property type="molecule type" value="Genomic_DNA"/>
</dbReference>
<organism evidence="1 2">
    <name type="scientific">Trametes sanguinea</name>
    <dbReference type="NCBI Taxonomy" id="158606"/>
    <lineage>
        <taxon>Eukaryota</taxon>
        <taxon>Fungi</taxon>
        <taxon>Dikarya</taxon>
        <taxon>Basidiomycota</taxon>
        <taxon>Agaricomycotina</taxon>
        <taxon>Agaricomycetes</taxon>
        <taxon>Polyporales</taxon>
        <taxon>Polyporaceae</taxon>
        <taxon>Trametes</taxon>
    </lineage>
</organism>
<protein>
    <submittedName>
        <fullName evidence="1">Uncharacterized protein</fullName>
    </submittedName>
</protein>
<keyword evidence="2" id="KW-1185">Reference proteome</keyword>
<name>A0ACC1NS51_9APHY</name>
<comment type="caution">
    <text evidence="1">The sequence shown here is derived from an EMBL/GenBank/DDBJ whole genome shotgun (WGS) entry which is preliminary data.</text>
</comment>
<sequence>MKIEIVVDPSKPAPATSLVARVAPAPSAVAETVPRTGGRPKRGRGGGRRKGNDRPKKTAEDLDAEMEDYTASTAPAAPTAA</sequence>
<proteinExistence type="predicted"/>